<gene>
    <name evidence="2" type="ORF">NA57DRAFT_78529</name>
</gene>
<name>A0A9P4M4L8_9PEZI</name>
<dbReference type="AlphaFoldDB" id="A0A9P4M4L8"/>
<reference evidence="2" key="1">
    <citation type="journal article" date="2020" name="Stud. Mycol.">
        <title>101 Dothideomycetes genomes: a test case for predicting lifestyles and emergence of pathogens.</title>
        <authorList>
            <person name="Haridas S."/>
            <person name="Albert R."/>
            <person name="Binder M."/>
            <person name="Bloem J."/>
            <person name="Labutti K."/>
            <person name="Salamov A."/>
            <person name="Andreopoulos B."/>
            <person name="Baker S."/>
            <person name="Barry K."/>
            <person name="Bills G."/>
            <person name="Bluhm B."/>
            <person name="Cannon C."/>
            <person name="Castanera R."/>
            <person name="Culley D."/>
            <person name="Daum C."/>
            <person name="Ezra D."/>
            <person name="Gonzalez J."/>
            <person name="Henrissat B."/>
            <person name="Kuo A."/>
            <person name="Liang C."/>
            <person name="Lipzen A."/>
            <person name="Lutzoni F."/>
            <person name="Magnuson J."/>
            <person name="Mondo S."/>
            <person name="Nolan M."/>
            <person name="Ohm R."/>
            <person name="Pangilinan J."/>
            <person name="Park H.-J."/>
            <person name="Ramirez L."/>
            <person name="Alfaro M."/>
            <person name="Sun H."/>
            <person name="Tritt A."/>
            <person name="Yoshinaga Y."/>
            <person name="Zwiers L.-H."/>
            <person name="Turgeon B."/>
            <person name="Goodwin S."/>
            <person name="Spatafora J."/>
            <person name="Crous P."/>
            <person name="Grigoriev I."/>
        </authorList>
    </citation>
    <scope>NUCLEOTIDE SEQUENCE</scope>
    <source>
        <strain evidence="2">CBS 133067</strain>
    </source>
</reference>
<feature type="region of interest" description="Disordered" evidence="1">
    <location>
        <begin position="54"/>
        <end position="89"/>
    </location>
</feature>
<evidence type="ECO:0000256" key="1">
    <source>
        <dbReference type="SAM" id="MobiDB-lite"/>
    </source>
</evidence>
<proteinExistence type="predicted"/>
<organism evidence="2 3">
    <name type="scientific">Rhizodiscina lignyota</name>
    <dbReference type="NCBI Taxonomy" id="1504668"/>
    <lineage>
        <taxon>Eukaryota</taxon>
        <taxon>Fungi</taxon>
        <taxon>Dikarya</taxon>
        <taxon>Ascomycota</taxon>
        <taxon>Pezizomycotina</taxon>
        <taxon>Dothideomycetes</taxon>
        <taxon>Pleosporomycetidae</taxon>
        <taxon>Aulographales</taxon>
        <taxon>Rhizodiscinaceae</taxon>
        <taxon>Rhizodiscina</taxon>
    </lineage>
</organism>
<dbReference type="CDD" id="cd14688">
    <property type="entry name" value="bZIP_YAP"/>
    <property type="match status" value="1"/>
</dbReference>
<dbReference type="PANTHER" id="PTHR38116:SF1">
    <property type="entry name" value="BZIP DOMAIN-CONTAINING PROTEIN"/>
    <property type="match status" value="1"/>
</dbReference>
<evidence type="ECO:0000313" key="2">
    <source>
        <dbReference type="EMBL" id="KAF2096940.1"/>
    </source>
</evidence>
<dbReference type="EMBL" id="ML978129">
    <property type="protein sequence ID" value="KAF2096940.1"/>
    <property type="molecule type" value="Genomic_DNA"/>
</dbReference>
<feature type="compositionally biased region" description="Low complexity" evidence="1">
    <location>
        <begin position="62"/>
        <end position="73"/>
    </location>
</feature>
<keyword evidence="3" id="KW-1185">Reference proteome</keyword>
<protein>
    <recommendedName>
        <fullName evidence="4">BZIP domain-containing protein</fullName>
    </recommendedName>
</protein>
<dbReference type="InterPro" id="IPR021833">
    <property type="entry name" value="DUF3425"/>
</dbReference>
<dbReference type="Pfam" id="PF11905">
    <property type="entry name" value="DUF3425"/>
    <property type="match status" value="1"/>
</dbReference>
<dbReference type="OrthoDB" id="2245989at2759"/>
<sequence>MSGTETVQIGEMSQLAEATSARDDWTGIADVKERRKRQNRLNVRAHRRRKALVAEASKSHATQTCPQQSTTTSEHAIMHPPSHCPNAGTPIRSRSAVIRIEDRLASLCYPISADHKLITLIALNVSRAVLTNYGILSNAQWHFPASYSCCSERLSPMPPPPKTLAPVPKALESTSLQQCIPHPSWIDIFPFPQFRDNVLIAIAEMGLNPLELATDLIGIIFDWMDCEITTPLDDAAVDISKPETLGVVAWTDPWEIAGWELTEDFVTKWSFLFVGCAEVLSATNAWRSKRGEEPLVIHC</sequence>
<accession>A0A9P4M4L8</accession>
<dbReference type="Proteomes" id="UP000799772">
    <property type="component" value="Unassembled WGS sequence"/>
</dbReference>
<comment type="caution">
    <text evidence="2">The sequence shown here is derived from an EMBL/GenBank/DDBJ whole genome shotgun (WGS) entry which is preliminary data.</text>
</comment>
<dbReference type="PANTHER" id="PTHR38116">
    <property type="entry name" value="CHROMOSOME 7, WHOLE GENOME SHOTGUN SEQUENCE"/>
    <property type="match status" value="1"/>
</dbReference>
<evidence type="ECO:0008006" key="4">
    <source>
        <dbReference type="Google" id="ProtNLM"/>
    </source>
</evidence>
<evidence type="ECO:0000313" key="3">
    <source>
        <dbReference type="Proteomes" id="UP000799772"/>
    </source>
</evidence>